<dbReference type="STRING" id="1547283.A9C19_14030"/>
<evidence type="ECO:0000256" key="3">
    <source>
        <dbReference type="SAM" id="Coils"/>
    </source>
</evidence>
<gene>
    <name evidence="6" type="ORF">A9C19_14030</name>
</gene>
<keyword evidence="1 2" id="KW-0807">Transducer</keyword>
<organism evidence="6 7">
    <name type="scientific">Bacillus weihaiensis</name>
    <dbReference type="NCBI Taxonomy" id="1547283"/>
    <lineage>
        <taxon>Bacteria</taxon>
        <taxon>Bacillati</taxon>
        <taxon>Bacillota</taxon>
        <taxon>Bacilli</taxon>
        <taxon>Bacillales</taxon>
        <taxon>Bacillaceae</taxon>
        <taxon>Bacillus</taxon>
    </lineage>
</organism>
<keyword evidence="4" id="KW-0812">Transmembrane</keyword>
<dbReference type="RefSeq" id="WP_072580552.1">
    <property type="nucleotide sequence ID" value="NZ_CP016020.1"/>
</dbReference>
<keyword evidence="3" id="KW-0175">Coiled coil</keyword>
<dbReference type="PANTHER" id="PTHR32089:SF112">
    <property type="entry name" value="LYSOZYME-LIKE PROTEIN-RELATED"/>
    <property type="match status" value="1"/>
</dbReference>
<evidence type="ECO:0000256" key="1">
    <source>
        <dbReference type="ARBA" id="ARBA00023224"/>
    </source>
</evidence>
<dbReference type="Gene3D" id="1.10.287.950">
    <property type="entry name" value="Methyl-accepting chemotaxis protein"/>
    <property type="match status" value="1"/>
</dbReference>
<evidence type="ECO:0000256" key="4">
    <source>
        <dbReference type="SAM" id="Phobius"/>
    </source>
</evidence>
<keyword evidence="7" id="KW-1185">Reference proteome</keyword>
<proteinExistence type="predicted"/>
<dbReference type="AlphaFoldDB" id="A0A1L3MTV7"/>
<dbReference type="PANTHER" id="PTHR32089">
    <property type="entry name" value="METHYL-ACCEPTING CHEMOTAXIS PROTEIN MCPB"/>
    <property type="match status" value="1"/>
</dbReference>
<dbReference type="SUPFAM" id="SSF58104">
    <property type="entry name" value="Methyl-accepting chemotaxis protein (MCP) signaling domain"/>
    <property type="match status" value="1"/>
</dbReference>
<dbReference type="PROSITE" id="PS50111">
    <property type="entry name" value="CHEMOTAXIS_TRANSDUC_2"/>
    <property type="match status" value="1"/>
</dbReference>
<feature type="transmembrane region" description="Helical" evidence="4">
    <location>
        <begin position="113"/>
        <end position="132"/>
    </location>
</feature>
<dbReference type="SMART" id="SM00283">
    <property type="entry name" value="MA"/>
    <property type="match status" value="1"/>
</dbReference>
<dbReference type="GO" id="GO:0007165">
    <property type="term" value="P:signal transduction"/>
    <property type="evidence" value="ECO:0007669"/>
    <property type="project" value="UniProtKB-KW"/>
</dbReference>
<feature type="transmembrane region" description="Helical" evidence="4">
    <location>
        <begin position="42"/>
        <end position="59"/>
    </location>
</feature>
<dbReference type="Proteomes" id="UP000181936">
    <property type="component" value="Chromosome"/>
</dbReference>
<dbReference type="EMBL" id="CP016020">
    <property type="protein sequence ID" value="APH05759.1"/>
    <property type="molecule type" value="Genomic_DNA"/>
</dbReference>
<evidence type="ECO:0000313" key="7">
    <source>
        <dbReference type="Proteomes" id="UP000181936"/>
    </source>
</evidence>
<keyword evidence="4" id="KW-0472">Membrane</keyword>
<evidence type="ECO:0000313" key="6">
    <source>
        <dbReference type="EMBL" id="APH05759.1"/>
    </source>
</evidence>
<feature type="transmembrane region" description="Helical" evidence="4">
    <location>
        <begin position="144"/>
        <end position="164"/>
    </location>
</feature>
<feature type="domain" description="Methyl-accepting transducer" evidence="5">
    <location>
        <begin position="210"/>
        <end position="460"/>
    </location>
</feature>
<dbReference type="GO" id="GO:0016020">
    <property type="term" value="C:membrane"/>
    <property type="evidence" value="ECO:0007669"/>
    <property type="project" value="InterPro"/>
</dbReference>
<dbReference type="KEGG" id="bwh:A9C19_14030"/>
<name>A0A1L3MTV7_9BACI</name>
<reference evidence="6 7" key="1">
    <citation type="journal article" date="2016" name="Sci. Rep.">
        <title>Complete genome sequence and transcriptomic analysis of a novel marine strain Bacillus weihaiensis reveals the mechanism of brown algae degradation.</title>
        <authorList>
            <person name="Zhu Y."/>
            <person name="Chen P."/>
            <person name="Bao Y."/>
            <person name="Men Y."/>
            <person name="Zeng Y."/>
            <person name="Yang J."/>
            <person name="Sun J."/>
            <person name="Sun Y."/>
        </authorList>
    </citation>
    <scope>NUCLEOTIDE SEQUENCE [LARGE SCALE GENOMIC DNA]</scope>
    <source>
        <strain evidence="6 7">Alg07</strain>
    </source>
</reference>
<evidence type="ECO:0000256" key="2">
    <source>
        <dbReference type="PROSITE-ProRule" id="PRU00284"/>
    </source>
</evidence>
<accession>A0A1L3MTV7</accession>
<protein>
    <recommendedName>
        <fullName evidence="5">Methyl-accepting transducer domain-containing protein</fullName>
    </recommendedName>
</protein>
<feature type="coiled-coil region" evidence="3">
    <location>
        <begin position="175"/>
        <end position="203"/>
    </location>
</feature>
<evidence type="ECO:0000259" key="5">
    <source>
        <dbReference type="PROSITE" id="PS50111"/>
    </source>
</evidence>
<keyword evidence="4" id="KW-1133">Transmembrane helix</keyword>
<sequence length="491" mass="54456">MVDINKMIDQDLRSKNLLMFCVFSLSILAALGKSLATKELSTILLFSVELISFIAIYLIGEKMLKKRFYFQYSGVILVNLFTMAGVFVAGGGWTVIIVTFFLAVFSVIPFNKIIFTIGYLLGFVTIIVAILMSTKDVESIRANIATVVLIYVLTGLMLIVLIHLNGKLDKNIKGLVAMSNENAEQQKKAKEELEAKMSIILKDVTESSERIQRNLYSQDEMKAALGEIAVGSNQQSEQISTISQHAKTTHEIMTNLRSFMNELSSSAGKTLDITSNGEKKVAIFNQDVKEIQTFILDLNKTFLELSHKIEETNSFSDSIKQISEQTNLLALNASIEAARAGEAGKGFSVVADEIRKLAEITKTTAANITSNLDQVNIENKSTLNKMEASEVKINHMFHSSEEIVQYFEQLKNMFSIITNNFLKAEKFTEEVVSNSHEVEKSTSELAAIIEESSASLEEMNATVESLTSDSEKISLAMNQTSGHAKDILEQK</sequence>
<dbReference type="Pfam" id="PF00015">
    <property type="entry name" value="MCPsignal"/>
    <property type="match status" value="1"/>
</dbReference>
<dbReference type="OrthoDB" id="242546at2"/>
<dbReference type="InterPro" id="IPR004089">
    <property type="entry name" value="MCPsignal_dom"/>
</dbReference>
<feature type="transmembrane region" description="Helical" evidence="4">
    <location>
        <begin position="80"/>
        <end position="107"/>
    </location>
</feature>